<dbReference type="InterPro" id="IPR029056">
    <property type="entry name" value="Ribokinase-like"/>
</dbReference>
<accession>A0A1M5AIE1</accession>
<keyword evidence="3" id="KW-0547">Nucleotide-binding</keyword>
<dbReference type="GO" id="GO:0005524">
    <property type="term" value="F:ATP binding"/>
    <property type="evidence" value="ECO:0007669"/>
    <property type="project" value="UniProtKB-KW"/>
</dbReference>
<dbReference type="PROSITE" id="PS00583">
    <property type="entry name" value="PFKB_KINASES_1"/>
    <property type="match status" value="1"/>
</dbReference>
<evidence type="ECO:0000313" key="9">
    <source>
        <dbReference type="Proteomes" id="UP000184406"/>
    </source>
</evidence>
<keyword evidence="9" id="KW-1185">Reference proteome</keyword>
<comment type="similarity">
    <text evidence="1">Belongs to the carbohydrate kinase PfkB family.</text>
</comment>
<organism evidence="8 9">
    <name type="scientific">Arenibacter palladensis</name>
    <dbReference type="NCBI Taxonomy" id="237373"/>
    <lineage>
        <taxon>Bacteria</taxon>
        <taxon>Pseudomonadati</taxon>
        <taxon>Bacteroidota</taxon>
        <taxon>Flavobacteriia</taxon>
        <taxon>Flavobacteriales</taxon>
        <taxon>Flavobacteriaceae</taxon>
        <taxon>Arenibacter</taxon>
    </lineage>
</organism>
<keyword evidence="2 6" id="KW-0808">Transferase</keyword>
<dbReference type="InterPro" id="IPR017583">
    <property type="entry name" value="Tagatose/fructose_Pkinase"/>
</dbReference>
<feature type="domain" description="Carbohydrate kinase PfkB" evidence="7">
    <location>
        <begin position="14"/>
        <end position="298"/>
    </location>
</feature>
<evidence type="ECO:0000256" key="1">
    <source>
        <dbReference type="ARBA" id="ARBA00010688"/>
    </source>
</evidence>
<evidence type="ECO:0000313" key="8">
    <source>
        <dbReference type="EMBL" id="SHF29915.1"/>
    </source>
</evidence>
<dbReference type="RefSeq" id="WP_072861869.1">
    <property type="nucleotide sequence ID" value="NZ_FQUX01000003.1"/>
</dbReference>
<dbReference type="Proteomes" id="UP000184406">
    <property type="component" value="Unassembled WGS sequence"/>
</dbReference>
<dbReference type="FunFam" id="3.40.1190.20:FF:000001">
    <property type="entry name" value="Phosphofructokinase"/>
    <property type="match status" value="1"/>
</dbReference>
<evidence type="ECO:0000256" key="6">
    <source>
        <dbReference type="PIRNR" id="PIRNR000535"/>
    </source>
</evidence>
<dbReference type="Pfam" id="PF00294">
    <property type="entry name" value="PfkB"/>
    <property type="match status" value="1"/>
</dbReference>
<evidence type="ECO:0000256" key="5">
    <source>
        <dbReference type="ARBA" id="ARBA00022840"/>
    </source>
</evidence>
<dbReference type="EMBL" id="FQUX01000003">
    <property type="protein sequence ID" value="SHF29915.1"/>
    <property type="molecule type" value="Genomic_DNA"/>
</dbReference>
<dbReference type="PROSITE" id="PS00584">
    <property type="entry name" value="PFKB_KINASES_2"/>
    <property type="match status" value="1"/>
</dbReference>
<dbReference type="SUPFAM" id="SSF53613">
    <property type="entry name" value="Ribokinase-like"/>
    <property type="match status" value="1"/>
</dbReference>
<reference evidence="9" key="1">
    <citation type="submission" date="2016-11" db="EMBL/GenBank/DDBJ databases">
        <authorList>
            <person name="Varghese N."/>
            <person name="Submissions S."/>
        </authorList>
    </citation>
    <scope>NUCLEOTIDE SEQUENCE [LARGE SCALE GENOMIC DNA]</scope>
    <source>
        <strain evidence="9">DSM 17539</strain>
    </source>
</reference>
<dbReference type="OrthoDB" id="9801219at2"/>
<dbReference type="InterPro" id="IPR002173">
    <property type="entry name" value="Carboh/pur_kinase_PfkB_CS"/>
</dbReference>
<proteinExistence type="inferred from homology"/>
<evidence type="ECO:0000256" key="4">
    <source>
        <dbReference type="ARBA" id="ARBA00022777"/>
    </source>
</evidence>
<dbReference type="PANTHER" id="PTHR46566">
    <property type="entry name" value="1-PHOSPHOFRUCTOKINASE-RELATED"/>
    <property type="match status" value="1"/>
</dbReference>
<dbReference type="GO" id="GO:0005829">
    <property type="term" value="C:cytosol"/>
    <property type="evidence" value="ECO:0007669"/>
    <property type="project" value="TreeGrafter"/>
</dbReference>
<dbReference type="CDD" id="cd01164">
    <property type="entry name" value="FruK_PfkB_like"/>
    <property type="match status" value="1"/>
</dbReference>
<keyword evidence="5" id="KW-0067">ATP-binding</keyword>
<dbReference type="PIRSF" id="PIRSF000535">
    <property type="entry name" value="1PFK/6PFK/LacC"/>
    <property type="match status" value="1"/>
</dbReference>
<dbReference type="PANTHER" id="PTHR46566:SF2">
    <property type="entry name" value="ATP-DEPENDENT 6-PHOSPHOFRUCTOKINASE ISOZYME 2"/>
    <property type="match status" value="1"/>
</dbReference>
<protein>
    <submittedName>
        <fullName evidence="8">6-phosphofructokinase 2</fullName>
    </submittedName>
</protein>
<dbReference type="InterPro" id="IPR011611">
    <property type="entry name" value="PfkB_dom"/>
</dbReference>
<dbReference type="Gene3D" id="3.40.1190.20">
    <property type="match status" value="1"/>
</dbReference>
<gene>
    <name evidence="8" type="ORF">SAMN03080594_103256</name>
</gene>
<evidence type="ECO:0000259" key="7">
    <source>
        <dbReference type="Pfam" id="PF00294"/>
    </source>
</evidence>
<evidence type="ECO:0000256" key="2">
    <source>
        <dbReference type="ARBA" id="ARBA00022679"/>
    </source>
</evidence>
<name>A0A1M5AIE1_9FLAO</name>
<evidence type="ECO:0000256" key="3">
    <source>
        <dbReference type="ARBA" id="ARBA00022741"/>
    </source>
</evidence>
<sequence length="314" mass="33788">MRKKIVTLTLNPVIDKSVSVAGISPNTKLRCTSPTYDAGGGGINVSRALKKLGKESLCMYLAGGPTGEHLHQILDKAGINQLVVPIKGWTRDNLAVTDTTTNLQYRFGVPGPQVAKEEWETLLIELEKNLEEGDYLVASGKLPPGMPDDFYVLVAEIAKSKKVRFILDTSGEALIKATKSKVFMLKPNLGELSTLCGVTSISAMELEPLAKKFLEEHDCEILVVSLGPKGALLATKDLIEHIPAPTVLQKSTIGAGDSMVAGMVVSLLKGKTYSEMVKYGVACGTAATMHEGTQLCNKDDAENLYKWIQAQTNA</sequence>
<dbReference type="NCBIfam" id="TIGR03168">
    <property type="entry name" value="1-PFK"/>
    <property type="match status" value="1"/>
</dbReference>
<dbReference type="GO" id="GO:0003872">
    <property type="term" value="F:6-phosphofructokinase activity"/>
    <property type="evidence" value="ECO:0007669"/>
    <property type="project" value="TreeGrafter"/>
</dbReference>
<keyword evidence="4 8" id="KW-0418">Kinase</keyword>
<dbReference type="AlphaFoldDB" id="A0A1M5AIE1"/>